<dbReference type="EMBL" id="AP014957">
    <property type="protein sequence ID" value="BAS73589.1"/>
    <property type="molecule type" value="Genomic_DNA"/>
</dbReference>
<reference evidence="2 3" key="2">
    <citation type="journal article" date="2013" name="Plant Cell Physiol.">
        <title>Rice Annotation Project Database (RAP-DB): an integrative and interactive database for rice genomics.</title>
        <authorList>
            <person name="Sakai H."/>
            <person name="Lee S.S."/>
            <person name="Tanaka T."/>
            <person name="Numa H."/>
            <person name="Kim J."/>
            <person name="Kawahara Y."/>
            <person name="Wakimoto H."/>
            <person name="Yang C.C."/>
            <person name="Iwamoto M."/>
            <person name="Abe T."/>
            <person name="Yamada Y."/>
            <person name="Muto A."/>
            <person name="Inokuchi H."/>
            <person name="Ikemura T."/>
            <person name="Matsumoto T."/>
            <person name="Sasaki T."/>
            <person name="Itoh T."/>
        </authorList>
    </citation>
    <scope>NUCLEOTIDE SEQUENCE [LARGE SCALE GENOMIC DNA]</scope>
    <source>
        <strain evidence="3">cv. Nipponbare</strain>
    </source>
</reference>
<protein>
    <submittedName>
        <fullName evidence="2">Os01g0667525 protein</fullName>
    </submittedName>
</protein>
<proteinExistence type="predicted"/>
<evidence type="ECO:0000256" key="1">
    <source>
        <dbReference type="SAM" id="MobiDB-lite"/>
    </source>
</evidence>
<reference evidence="3" key="1">
    <citation type="journal article" date="2005" name="Nature">
        <title>The map-based sequence of the rice genome.</title>
        <authorList>
            <consortium name="International rice genome sequencing project (IRGSP)"/>
            <person name="Matsumoto T."/>
            <person name="Wu J."/>
            <person name="Kanamori H."/>
            <person name="Katayose Y."/>
            <person name="Fujisawa M."/>
            <person name="Namiki N."/>
            <person name="Mizuno H."/>
            <person name="Yamamoto K."/>
            <person name="Antonio B.A."/>
            <person name="Baba T."/>
            <person name="Sakata K."/>
            <person name="Nagamura Y."/>
            <person name="Aoki H."/>
            <person name="Arikawa K."/>
            <person name="Arita K."/>
            <person name="Bito T."/>
            <person name="Chiden Y."/>
            <person name="Fujitsuka N."/>
            <person name="Fukunaka R."/>
            <person name="Hamada M."/>
            <person name="Harada C."/>
            <person name="Hayashi A."/>
            <person name="Hijishita S."/>
            <person name="Honda M."/>
            <person name="Hosokawa S."/>
            <person name="Ichikawa Y."/>
            <person name="Idonuma A."/>
            <person name="Iijima M."/>
            <person name="Ikeda M."/>
            <person name="Ikeno M."/>
            <person name="Ito K."/>
            <person name="Ito S."/>
            <person name="Ito T."/>
            <person name="Ito Y."/>
            <person name="Ito Y."/>
            <person name="Iwabuchi A."/>
            <person name="Kamiya K."/>
            <person name="Karasawa W."/>
            <person name="Kurita K."/>
            <person name="Katagiri S."/>
            <person name="Kikuta A."/>
            <person name="Kobayashi H."/>
            <person name="Kobayashi N."/>
            <person name="Machita K."/>
            <person name="Maehara T."/>
            <person name="Masukawa M."/>
            <person name="Mizubayashi T."/>
            <person name="Mukai Y."/>
            <person name="Nagasaki H."/>
            <person name="Nagata Y."/>
            <person name="Naito S."/>
            <person name="Nakashima M."/>
            <person name="Nakama Y."/>
            <person name="Nakamichi Y."/>
            <person name="Nakamura M."/>
            <person name="Meguro A."/>
            <person name="Negishi M."/>
            <person name="Ohta I."/>
            <person name="Ohta T."/>
            <person name="Okamoto M."/>
            <person name="Ono N."/>
            <person name="Saji S."/>
            <person name="Sakaguchi M."/>
            <person name="Sakai K."/>
            <person name="Shibata M."/>
            <person name="Shimokawa T."/>
            <person name="Song J."/>
            <person name="Takazaki Y."/>
            <person name="Terasawa K."/>
            <person name="Tsugane M."/>
            <person name="Tsuji K."/>
            <person name="Ueda S."/>
            <person name="Waki K."/>
            <person name="Yamagata H."/>
            <person name="Yamamoto M."/>
            <person name="Yamamoto S."/>
            <person name="Yamane H."/>
            <person name="Yoshiki S."/>
            <person name="Yoshihara R."/>
            <person name="Yukawa K."/>
            <person name="Zhong H."/>
            <person name="Yano M."/>
            <person name="Yuan Q."/>
            <person name="Ouyang S."/>
            <person name="Liu J."/>
            <person name="Jones K.M."/>
            <person name="Gansberger K."/>
            <person name="Moffat K."/>
            <person name="Hill J."/>
            <person name="Bera J."/>
            <person name="Fadrosh D."/>
            <person name="Jin S."/>
            <person name="Johri S."/>
            <person name="Kim M."/>
            <person name="Overton L."/>
            <person name="Reardon M."/>
            <person name="Tsitrin T."/>
            <person name="Vuong H."/>
            <person name="Weaver B."/>
            <person name="Ciecko A."/>
            <person name="Tallon L."/>
            <person name="Jackson J."/>
            <person name="Pai G."/>
            <person name="Aken S.V."/>
            <person name="Utterback T."/>
            <person name="Reidmuller S."/>
            <person name="Feldblyum T."/>
            <person name="Hsiao J."/>
            <person name="Zismann V."/>
            <person name="Iobst S."/>
            <person name="de Vazeille A.R."/>
            <person name="Buell C.R."/>
            <person name="Ying K."/>
            <person name="Li Y."/>
            <person name="Lu T."/>
            <person name="Huang Y."/>
            <person name="Zhao Q."/>
            <person name="Feng Q."/>
            <person name="Zhang L."/>
            <person name="Zhu J."/>
            <person name="Weng Q."/>
            <person name="Mu J."/>
            <person name="Lu Y."/>
            <person name="Fan D."/>
            <person name="Liu Y."/>
            <person name="Guan J."/>
            <person name="Zhang Y."/>
            <person name="Yu S."/>
            <person name="Liu X."/>
            <person name="Zhang Y."/>
            <person name="Hong G."/>
            <person name="Han B."/>
            <person name="Choisne N."/>
            <person name="Demange N."/>
            <person name="Orjeda G."/>
            <person name="Samain S."/>
            <person name="Cattolico L."/>
            <person name="Pelletier E."/>
            <person name="Couloux A."/>
            <person name="Segurens B."/>
            <person name="Wincker P."/>
            <person name="D'Hont A."/>
            <person name="Scarpelli C."/>
            <person name="Weissenbach J."/>
            <person name="Salanoubat M."/>
            <person name="Quetier F."/>
            <person name="Yu Y."/>
            <person name="Kim H.R."/>
            <person name="Rambo T."/>
            <person name="Currie J."/>
            <person name="Collura K."/>
            <person name="Luo M."/>
            <person name="Yang T."/>
            <person name="Ammiraju J.S.S."/>
            <person name="Engler F."/>
            <person name="Soderlund C."/>
            <person name="Wing R.A."/>
            <person name="Palmer L.E."/>
            <person name="de la Bastide M."/>
            <person name="Spiegel L."/>
            <person name="Nascimento L."/>
            <person name="Zutavern T."/>
            <person name="O'Shaughnessy A."/>
            <person name="Dike S."/>
            <person name="Dedhia N."/>
            <person name="Preston R."/>
            <person name="Balija V."/>
            <person name="McCombie W.R."/>
            <person name="Chow T."/>
            <person name="Chen H."/>
            <person name="Chung M."/>
            <person name="Chen C."/>
            <person name="Shaw J."/>
            <person name="Wu H."/>
            <person name="Hsiao K."/>
            <person name="Chao Y."/>
            <person name="Chu M."/>
            <person name="Cheng C."/>
            <person name="Hour A."/>
            <person name="Lee P."/>
            <person name="Lin S."/>
            <person name="Lin Y."/>
            <person name="Liou J."/>
            <person name="Liu S."/>
            <person name="Hsing Y."/>
            <person name="Raghuvanshi S."/>
            <person name="Mohanty A."/>
            <person name="Bharti A.K."/>
            <person name="Gaur A."/>
            <person name="Gupta V."/>
            <person name="Kumar D."/>
            <person name="Ravi V."/>
            <person name="Vij S."/>
            <person name="Kapur A."/>
            <person name="Khurana P."/>
            <person name="Khurana P."/>
            <person name="Khurana J.P."/>
            <person name="Tyagi A.K."/>
            <person name="Gaikwad K."/>
            <person name="Singh A."/>
            <person name="Dalal V."/>
            <person name="Srivastava S."/>
            <person name="Dixit A."/>
            <person name="Pal A.K."/>
            <person name="Ghazi I.A."/>
            <person name="Yadav M."/>
            <person name="Pandit A."/>
            <person name="Bhargava A."/>
            <person name="Sureshbabu K."/>
            <person name="Batra K."/>
            <person name="Sharma T.R."/>
            <person name="Mohapatra T."/>
            <person name="Singh N.K."/>
            <person name="Messing J."/>
            <person name="Nelson A.B."/>
            <person name="Fuks G."/>
            <person name="Kavchok S."/>
            <person name="Keizer G."/>
            <person name="Linton E."/>
            <person name="Llaca V."/>
            <person name="Song R."/>
            <person name="Tanyolac B."/>
            <person name="Young S."/>
            <person name="Ho-Il K."/>
            <person name="Hahn J.H."/>
            <person name="Sangsakoo G."/>
            <person name="Vanavichit A."/>
            <person name="de Mattos Luiz.A.T."/>
            <person name="Zimmer P.D."/>
            <person name="Malone G."/>
            <person name="Dellagostin O."/>
            <person name="de Oliveira A.C."/>
            <person name="Bevan M."/>
            <person name="Bancroft I."/>
            <person name="Minx P."/>
            <person name="Cordum H."/>
            <person name="Wilson R."/>
            <person name="Cheng Z."/>
            <person name="Jin W."/>
            <person name="Jiang J."/>
            <person name="Leong S.A."/>
            <person name="Iwama H."/>
            <person name="Gojobori T."/>
            <person name="Itoh T."/>
            <person name="Niimura Y."/>
            <person name="Fujii Y."/>
            <person name="Habara T."/>
            <person name="Sakai H."/>
            <person name="Sato Y."/>
            <person name="Wilson G."/>
            <person name="Kumar K."/>
            <person name="McCouch S."/>
            <person name="Juretic N."/>
            <person name="Hoen D."/>
            <person name="Wright S."/>
            <person name="Bruskiewich R."/>
            <person name="Bureau T."/>
            <person name="Miyao A."/>
            <person name="Hirochika H."/>
            <person name="Nishikawa T."/>
            <person name="Kadowaki K."/>
            <person name="Sugiura M."/>
            <person name="Burr B."/>
            <person name="Sasaki T."/>
        </authorList>
    </citation>
    <scope>NUCLEOTIDE SEQUENCE [LARGE SCALE GENOMIC DNA]</scope>
    <source>
        <strain evidence="3">cv. Nipponbare</strain>
    </source>
</reference>
<organism evidence="2 3">
    <name type="scientific">Oryza sativa subsp. japonica</name>
    <name type="common">Rice</name>
    <dbReference type="NCBI Taxonomy" id="39947"/>
    <lineage>
        <taxon>Eukaryota</taxon>
        <taxon>Viridiplantae</taxon>
        <taxon>Streptophyta</taxon>
        <taxon>Embryophyta</taxon>
        <taxon>Tracheophyta</taxon>
        <taxon>Spermatophyta</taxon>
        <taxon>Magnoliopsida</taxon>
        <taxon>Liliopsida</taxon>
        <taxon>Poales</taxon>
        <taxon>Poaceae</taxon>
        <taxon>BOP clade</taxon>
        <taxon>Oryzoideae</taxon>
        <taxon>Oryzeae</taxon>
        <taxon>Oryzinae</taxon>
        <taxon>Oryza</taxon>
        <taxon>Oryza sativa</taxon>
    </lineage>
</organism>
<reference evidence="2 3" key="3">
    <citation type="journal article" date="2013" name="Rice">
        <title>Improvement of the Oryza sativa Nipponbare reference genome using next generation sequence and optical map data.</title>
        <authorList>
            <person name="Kawahara Y."/>
            <person name="de la Bastide M."/>
            <person name="Hamilton J.P."/>
            <person name="Kanamori H."/>
            <person name="McCombie W.R."/>
            <person name="Ouyang S."/>
            <person name="Schwartz D.C."/>
            <person name="Tanaka T."/>
            <person name="Wu J."/>
            <person name="Zhou S."/>
            <person name="Childs K.L."/>
            <person name="Davidson R.M."/>
            <person name="Lin H."/>
            <person name="Quesada-Ocampo L."/>
            <person name="Vaillancourt B."/>
            <person name="Sakai H."/>
            <person name="Lee S.S."/>
            <person name="Kim J."/>
            <person name="Numa H."/>
            <person name="Itoh T."/>
            <person name="Buell C.R."/>
            <person name="Matsumoto T."/>
        </authorList>
    </citation>
    <scope>NUCLEOTIDE SEQUENCE [LARGE SCALE GENOMIC DNA]</scope>
    <source>
        <strain evidence="3">cv. Nipponbare</strain>
    </source>
</reference>
<evidence type="ECO:0000313" key="2">
    <source>
        <dbReference type="EMBL" id="BAS73589.1"/>
    </source>
</evidence>
<accession>A0A0P0V6B8</accession>
<feature type="compositionally biased region" description="Low complexity" evidence="1">
    <location>
        <begin position="64"/>
        <end position="81"/>
    </location>
</feature>
<keyword evidence="3" id="KW-1185">Reference proteome</keyword>
<feature type="region of interest" description="Disordered" evidence="1">
    <location>
        <begin position="1"/>
        <end position="81"/>
    </location>
</feature>
<evidence type="ECO:0000313" key="3">
    <source>
        <dbReference type="Proteomes" id="UP000059680"/>
    </source>
</evidence>
<dbReference type="PaxDb" id="39947-A0A0P0V6B8"/>
<feature type="compositionally biased region" description="Polar residues" evidence="1">
    <location>
        <begin position="42"/>
        <end position="56"/>
    </location>
</feature>
<dbReference type="InParanoid" id="A0A0P0V6B8"/>
<sequence>MMGWGKVGKRKRLFPGRCGSDASKQEHARGSGRRRSAWGSCCKSSPRTNGGSSARETTLKMLATSTPLSASSTPPRSSWSHPLSCCSSFVRPPAGSRRLTPHCPRALYTPPVVHRLAKEGGKSEEERWGEEEEQLGIDMWEHMRSLRHVS</sequence>
<dbReference type="AlphaFoldDB" id="A0A0P0V6B8"/>
<dbReference type="Proteomes" id="UP000059680">
    <property type="component" value="Chromosome 1"/>
</dbReference>
<gene>
    <name evidence="2" type="ordered locus">Os01g0667525</name>
    <name evidence="2" type="ORF">OSNPB_010667525</name>
</gene>
<name>A0A0P0V6B8_ORYSJ</name>